<dbReference type="PANTHER" id="PTHR30632">
    <property type="entry name" value="MOLYBDATE-BINDING PERIPLASMIC PROTEIN"/>
    <property type="match status" value="1"/>
</dbReference>
<feature type="binding site" evidence="5">
    <location>
        <position position="45"/>
    </location>
    <ligand>
        <name>molybdate</name>
        <dbReference type="ChEBI" id="CHEBI:36264"/>
    </ligand>
</feature>
<dbReference type="NCBIfam" id="TIGR01256">
    <property type="entry name" value="modA"/>
    <property type="match status" value="1"/>
</dbReference>
<evidence type="ECO:0000256" key="4">
    <source>
        <dbReference type="ARBA" id="ARBA00022729"/>
    </source>
</evidence>
<dbReference type="SUPFAM" id="SSF53850">
    <property type="entry name" value="Periplasmic binding protein-like II"/>
    <property type="match status" value="1"/>
</dbReference>
<evidence type="ECO:0000256" key="5">
    <source>
        <dbReference type="PIRSR" id="PIRSR004846-1"/>
    </source>
</evidence>
<dbReference type="GO" id="GO:0046872">
    <property type="term" value="F:metal ion binding"/>
    <property type="evidence" value="ECO:0007669"/>
    <property type="project" value="UniProtKB-KW"/>
</dbReference>
<dbReference type="PANTHER" id="PTHR30632:SF0">
    <property type="entry name" value="SULFATE-BINDING PROTEIN"/>
    <property type="match status" value="1"/>
</dbReference>
<accession>A0A2L2XFS3</accession>
<keyword evidence="4 6" id="KW-0732">Signal</keyword>
<feature type="chain" id="PRO_5039254903" evidence="6">
    <location>
        <begin position="20"/>
        <end position="263"/>
    </location>
</feature>
<reference evidence="8" key="1">
    <citation type="submission" date="2018-02" db="EMBL/GenBank/DDBJ databases">
        <title>Genome sequence of Desulfocucumis palustris strain NAW-5.</title>
        <authorList>
            <person name="Watanabe M."/>
            <person name="Kojima H."/>
            <person name="Fukui M."/>
        </authorList>
    </citation>
    <scope>NUCLEOTIDE SEQUENCE [LARGE SCALE GENOMIC DNA]</scope>
    <source>
        <strain evidence="8">NAW-5</strain>
    </source>
</reference>
<dbReference type="GO" id="GO:0015689">
    <property type="term" value="P:molybdate ion transport"/>
    <property type="evidence" value="ECO:0007669"/>
    <property type="project" value="InterPro"/>
</dbReference>
<keyword evidence="3 5" id="KW-0479">Metal-binding</keyword>
<evidence type="ECO:0000256" key="1">
    <source>
        <dbReference type="ARBA" id="ARBA00009175"/>
    </source>
</evidence>
<feature type="binding site" evidence="5">
    <location>
        <position position="180"/>
    </location>
    <ligand>
        <name>molybdate</name>
        <dbReference type="ChEBI" id="CHEBI:36264"/>
    </ligand>
</feature>
<dbReference type="RefSeq" id="WP_104373284.1">
    <property type="nucleotide sequence ID" value="NZ_BFAV01000157.1"/>
</dbReference>
<keyword evidence="8" id="KW-1185">Reference proteome</keyword>
<dbReference type="CDD" id="cd13537">
    <property type="entry name" value="PBP2_YvgL_like"/>
    <property type="match status" value="1"/>
</dbReference>
<gene>
    <name evidence="7" type="ORF">DCCM_4310</name>
</gene>
<dbReference type="GO" id="GO:1901359">
    <property type="term" value="F:tungstate binding"/>
    <property type="evidence" value="ECO:0007669"/>
    <property type="project" value="UniProtKB-ARBA"/>
</dbReference>
<organism evidence="7 8">
    <name type="scientific">Desulfocucumis palustris</name>
    <dbReference type="NCBI Taxonomy" id="1898651"/>
    <lineage>
        <taxon>Bacteria</taxon>
        <taxon>Bacillati</taxon>
        <taxon>Bacillota</taxon>
        <taxon>Clostridia</taxon>
        <taxon>Eubacteriales</taxon>
        <taxon>Desulfocucumaceae</taxon>
        <taxon>Desulfocucumis</taxon>
    </lineage>
</organism>
<dbReference type="Pfam" id="PF13531">
    <property type="entry name" value="SBP_bac_11"/>
    <property type="match status" value="1"/>
</dbReference>
<dbReference type="Proteomes" id="UP000239549">
    <property type="component" value="Unassembled WGS sequence"/>
</dbReference>
<dbReference type="InterPro" id="IPR041879">
    <property type="entry name" value="YvgL-like_PBP2"/>
</dbReference>
<evidence type="ECO:0000256" key="2">
    <source>
        <dbReference type="ARBA" id="ARBA00022505"/>
    </source>
</evidence>
<dbReference type="InterPro" id="IPR050682">
    <property type="entry name" value="ModA/WtpA"/>
</dbReference>
<evidence type="ECO:0000313" key="7">
    <source>
        <dbReference type="EMBL" id="GBF35187.1"/>
    </source>
</evidence>
<dbReference type="InterPro" id="IPR005950">
    <property type="entry name" value="ModA"/>
</dbReference>
<evidence type="ECO:0000313" key="8">
    <source>
        <dbReference type="Proteomes" id="UP000239549"/>
    </source>
</evidence>
<feature type="binding site" evidence="5">
    <location>
        <position position="198"/>
    </location>
    <ligand>
        <name>molybdate</name>
        <dbReference type="ChEBI" id="CHEBI:36264"/>
    </ligand>
</feature>
<comment type="caution">
    <text evidence="7">The sequence shown here is derived from an EMBL/GenBank/DDBJ whole genome shotgun (WGS) entry which is preliminary data.</text>
</comment>
<comment type="similarity">
    <text evidence="1">Belongs to the bacterial solute-binding protein ModA family.</text>
</comment>
<dbReference type="PROSITE" id="PS51257">
    <property type="entry name" value="PROKAR_LIPOPROTEIN"/>
    <property type="match status" value="1"/>
</dbReference>
<dbReference type="AlphaFoldDB" id="A0A2L2XFS3"/>
<dbReference type="Gene3D" id="3.40.190.10">
    <property type="entry name" value="Periplasmic binding protein-like II"/>
    <property type="match status" value="2"/>
</dbReference>
<protein>
    <submittedName>
        <fullName evidence="7">Molybdenum ABC transporter ModA</fullName>
    </submittedName>
</protein>
<sequence>MKKMRLFFCFLMFITLALAGCGSQEQQQPQTKAEPVKLTISAAASLQDAAAELKDTYQKQHSEVEITYNFAASGPLQKQIEEGASVDMFISAGKKQMDALADKGLLIDESRVNLLSNELVLIAGQDSKLAGFDGLTGADVKKIGIGTPETVPAGSYAKEALTSLQLWDKLQSKLVPASDVRQVLTYVETGNTDAGLVYRSDAIAGKNIKIVAAAPADSHKPIEYPMALIKSTKHQKEIGDFAAFLQSDTAGAVFEKYGFITKK</sequence>
<evidence type="ECO:0000256" key="6">
    <source>
        <dbReference type="SAM" id="SignalP"/>
    </source>
</evidence>
<dbReference type="GO" id="GO:0030973">
    <property type="term" value="F:molybdate ion binding"/>
    <property type="evidence" value="ECO:0007669"/>
    <property type="project" value="UniProtKB-ARBA"/>
</dbReference>
<feature type="binding site" evidence="5">
    <location>
        <position position="73"/>
    </location>
    <ligand>
        <name>molybdate</name>
        <dbReference type="ChEBI" id="CHEBI:36264"/>
    </ligand>
</feature>
<evidence type="ECO:0000256" key="3">
    <source>
        <dbReference type="ARBA" id="ARBA00022723"/>
    </source>
</evidence>
<proteinExistence type="inferred from homology"/>
<dbReference type="EMBL" id="BFAV01000157">
    <property type="protein sequence ID" value="GBF35187.1"/>
    <property type="molecule type" value="Genomic_DNA"/>
</dbReference>
<name>A0A2L2XFS3_9FIRM</name>
<dbReference type="FunFam" id="3.40.190.10:FF:000035">
    <property type="entry name" value="Molybdate ABC transporter substrate-binding protein"/>
    <property type="match status" value="1"/>
</dbReference>
<dbReference type="OrthoDB" id="9785015at2"/>
<feature type="binding site" evidence="5">
    <location>
        <position position="153"/>
    </location>
    <ligand>
        <name>molybdate</name>
        <dbReference type="ChEBI" id="CHEBI:36264"/>
    </ligand>
</feature>
<dbReference type="PIRSF" id="PIRSF004846">
    <property type="entry name" value="ModA"/>
    <property type="match status" value="1"/>
</dbReference>
<feature type="signal peptide" evidence="6">
    <location>
        <begin position="1"/>
        <end position="19"/>
    </location>
</feature>
<keyword evidence="2 5" id="KW-0500">Molybdenum</keyword>